<protein>
    <submittedName>
        <fullName evidence="1">Yersiniabactin polyketide/non-ribosomal peptide synthetase</fullName>
    </submittedName>
</protein>
<organism evidence="1 2">
    <name type="scientific">Pseudomonas savastanoi pv. glycinea str. race 4</name>
    <dbReference type="NCBI Taxonomy" id="875330"/>
    <lineage>
        <taxon>Bacteria</taxon>
        <taxon>Pseudomonadati</taxon>
        <taxon>Pseudomonadota</taxon>
        <taxon>Gammaproteobacteria</taxon>
        <taxon>Pseudomonadales</taxon>
        <taxon>Pseudomonadaceae</taxon>
        <taxon>Pseudomonas</taxon>
    </lineage>
</organism>
<accession>F3CF38</accession>
<dbReference type="Proteomes" id="UP000005466">
    <property type="component" value="Unassembled WGS sequence"/>
</dbReference>
<evidence type="ECO:0000313" key="1">
    <source>
        <dbReference type="EMBL" id="EGH17880.1"/>
    </source>
</evidence>
<gene>
    <name evidence="1" type="ORF">Pgy4_33536</name>
</gene>
<proteinExistence type="predicted"/>
<sequence length="50" mass="5830">EQDWQEWTARAHRESMPCDHWQLLLDTDQVQRTAAAISAWLAATNKESHP</sequence>
<name>F3CF38_PSESG</name>
<evidence type="ECO:0000313" key="2">
    <source>
        <dbReference type="Proteomes" id="UP000005466"/>
    </source>
</evidence>
<reference evidence="1 2" key="1">
    <citation type="journal article" date="2011" name="PLoS Pathog.">
        <title>Dynamic evolution of pathogenicity revealed by sequencing and comparative genomics of 19 Pseudomonas syringae isolates.</title>
        <authorList>
            <person name="Baltrus D.A."/>
            <person name="Nishimura M.T."/>
            <person name="Romanchuk A."/>
            <person name="Chang J.H."/>
            <person name="Mukhtar M.S."/>
            <person name="Cherkis K."/>
            <person name="Roach J."/>
            <person name="Grant S.R."/>
            <person name="Jones C.D."/>
            <person name="Dangl J.L."/>
        </authorList>
    </citation>
    <scope>NUCLEOTIDE SEQUENCE [LARGE SCALE GENOMIC DNA]</scope>
    <source>
        <strain evidence="2">race 4</strain>
    </source>
</reference>
<feature type="non-terminal residue" evidence="1">
    <location>
        <position position="1"/>
    </location>
</feature>
<dbReference type="AlphaFoldDB" id="F3CF38"/>
<dbReference type="HOGENOM" id="CLU_3111221_0_0_6"/>
<comment type="caution">
    <text evidence="1">The sequence shown here is derived from an EMBL/GenBank/DDBJ whole genome shotgun (WGS) entry which is preliminary data.</text>
</comment>
<dbReference type="EMBL" id="ADWY01002143">
    <property type="protein sequence ID" value="EGH17880.1"/>
    <property type="molecule type" value="Genomic_DNA"/>
</dbReference>